<comment type="caution">
    <text evidence="15">The sequence shown here is derived from an EMBL/GenBank/DDBJ whole genome shotgun (WGS) entry which is preliminary data.</text>
</comment>
<evidence type="ECO:0000313" key="16">
    <source>
        <dbReference type="Proteomes" id="UP000224854"/>
    </source>
</evidence>
<gene>
    <name evidence="15" type="ORF">CDD82_1403</name>
</gene>
<keyword evidence="5 10" id="KW-0067">ATP-binding</keyword>
<dbReference type="InterPro" id="IPR027417">
    <property type="entry name" value="P-loop_NTPase"/>
</dbReference>
<dbReference type="CDD" id="cd01369">
    <property type="entry name" value="KISc_KHC_KIF5"/>
    <property type="match status" value="1"/>
</dbReference>
<comment type="subcellular location">
    <subcellularLocation>
        <location evidence="1">Cytoplasm</location>
        <location evidence="1">Cytoskeleton</location>
    </subcellularLocation>
</comment>
<evidence type="ECO:0000256" key="3">
    <source>
        <dbReference type="ARBA" id="ARBA00022701"/>
    </source>
</evidence>
<comment type="similarity">
    <text evidence="10 11">Belongs to the TRAFAC class myosin-kinesin ATPase superfamily. Kinesin family.</text>
</comment>
<dbReference type="GO" id="GO:0005874">
    <property type="term" value="C:microtubule"/>
    <property type="evidence" value="ECO:0007669"/>
    <property type="project" value="UniProtKB-KW"/>
</dbReference>
<reference evidence="15 16" key="1">
    <citation type="submission" date="2017-06" db="EMBL/GenBank/DDBJ databases">
        <title>Ant-infecting Ophiocordyceps genomes reveal a high diversity of potential behavioral manipulation genes and a possible major role for enterotoxins.</title>
        <authorList>
            <person name="De Bekker C."/>
            <person name="Evans H.C."/>
            <person name="Brachmann A."/>
            <person name="Hughes D.P."/>
        </authorList>
    </citation>
    <scope>NUCLEOTIDE SEQUENCE [LARGE SCALE GENOMIC DNA]</scope>
    <source>
        <strain evidence="15 16">1348a</strain>
    </source>
</reference>
<dbReference type="Gene3D" id="3.40.850.10">
    <property type="entry name" value="Kinesin motor domain"/>
    <property type="match status" value="1"/>
</dbReference>
<dbReference type="GO" id="GO:0005524">
    <property type="term" value="F:ATP binding"/>
    <property type="evidence" value="ECO:0007669"/>
    <property type="project" value="UniProtKB-UniRule"/>
</dbReference>
<proteinExistence type="inferred from homology"/>
<dbReference type="Pfam" id="PF00225">
    <property type="entry name" value="Kinesin"/>
    <property type="match status" value="1"/>
</dbReference>
<dbReference type="SUPFAM" id="SSF52540">
    <property type="entry name" value="P-loop containing nucleoside triphosphate hydrolases"/>
    <property type="match status" value="1"/>
</dbReference>
<evidence type="ECO:0000256" key="4">
    <source>
        <dbReference type="ARBA" id="ARBA00022741"/>
    </source>
</evidence>
<evidence type="ECO:0000256" key="1">
    <source>
        <dbReference type="ARBA" id="ARBA00004245"/>
    </source>
</evidence>
<feature type="coiled-coil region" evidence="12">
    <location>
        <begin position="640"/>
        <end position="716"/>
    </location>
</feature>
<evidence type="ECO:0000256" key="6">
    <source>
        <dbReference type="ARBA" id="ARBA00023054"/>
    </source>
</evidence>
<keyword evidence="16" id="KW-1185">Reference proteome</keyword>
<evidence type="ECO:0000256" key="12">
    <source>
        <dbReference type="SAM" id="Coils"/>
    </source>
</evidence>
<dbReference type="PANTHER" id="PTHR47968:SF75">
    <property type="entry name" value="CENTROMERE-ASSOCIATED PROTEIN E"/>
    <property type="match status" value="1"/>
</dbReference>
<dbReference type="CDD" id="cd23649">
    <property type="entry name" value="Khc_CBD_cc"/>
    <property type="match status" value="1"/>
</dbReference>
<organism evidence="15 16">
    <name type="scientific">Ophiocordyceps australis</name>
    <dbReference type="NCBI Taxonomy" id="1399860"/>
    <lineage>
        <taxon>Eukaryota</taxon>
        <taxon>Fungi</taxon>
        <taxon>Dikarya</taxon>
        <taxon>Ascomycota</taxon>
        <taxon>Pezizomycotina</taxon>
        <taxon>Sordariomycetes</taxon>
        <taxon>Hypocreomycetidae</taxon>
        <taxon>Hypocreales</taxon>
        <taxon>Ophiocordycipitaceae</taxon>
        <taxon>Ophiocordyceps</taxon>
    </lineage>
</organism>
<dbReference type="GO" id="GO:0007018">
    <property type="term" value="P:microtubule-based movement"/>
    <property type="evidence" value="ECO:0007669"/>
    <property type="project" value="InterPro"/>
</dbReference>
<dbReference type="PRINTS" id="PR00380">
    <property type="entry name" value="KINESINHEAVY"/>
</dbReference>
<feature type="binding site" evidence="10">
    <location>
        <begin position="86"/>
        <end position="93"/>
    </location>
    <ligand>
        <name>ATP</name>
        <dbReference type="ChEBI" id="CHEBI:30616"/>
    </ligand>
</feature>
<dbReference type="PANTHER" id="PTHR47968">
    <property type="entry name" value="CENTROMERE PROTEIN E"/>
    <property type="match status" value="1"/>
</dbReference>
<evidence type="ECO:0000256" key="13">
    <source>
        <dbReference type="SAM" id="MobiDB-lite"/>
    </source>
</evidence>
<keyword evidence="3 11" id="KW-0493">Microtubule</keyword>
<keyword evidence="4 10" id="KW-0547">Nucleotide-binding</keyword>
<dbReference type="PROSITE" id="PS50067">
    <property type="entry name" value="KINESIN_MOTOR_2"/>
    <property type="match status" value="1"/>
</dbReference>
<dbReference type="InterPro" id="IPR019821">
    <property type="entry name" value="Kinesin_motor_CS"/>
</dbReference>
<dbReference type="Proteomes" id="UP000224854">
    <property type="component" value="Unassembled WGS sequence"/>
</dbReference>
<sequence length="929" mass="103114">MSANSIKVVARFRPQNRIELESGGKPIVTFNSEDSCTVDSKEAQGSFTFDRVFDMSCKQQDIFDFSIRSTVDDILNGYNGTVFAYGQTGAGKSYTMMGTNIDDEEGRGVIPRIVEQIFASIMSSPSTIEYTVRVSYMEIYMERIRDLLAPQNDNLPVHEEKNRGVYVKGLLEIYVSSVQEVYEVMRRGGNARAVAATNMNQESSRSHSIFVITITQKNVETGSAKSGQLFLVDLAGSEKVGKTGASGQTLEEAKKINKSLSALGMVINALTDGKSSHIPYRDSKLTRILQESLGGNSRTTLIINCSPSSYNDAETLGTLRFGTRAKSIKNKAKVNAELSPAELKALLKKAQGQVTSFETYIHGLEGEIQLWRAGESVPKDKWVLPAPADGVAGTKADAKAPRPSTPSRPALEGRAETPAMSDRAATPSLPLEKDEREEFLRRENELQDQLAEKESQATTAEKQLRETKEEMAYLKEHDSKLGKDNERLTSEVNEFKMQLERLNFETKEAQIIMDALKEANSELTTELDDVKRQLLDVRMSAKETGAASDEKERKKAEKMAKMMAGFDLGGDVFSDNERYITEAIERIDALQEQSSRGDEVTPDEFKELRARLVETQGIVRQAELSMYSASSSGGMDSRRRQELEDRIEALQQQYEDVLARGLGEADADEIKSRLEEAYTSRQTAQAQLVEELKTDMAQKASENTRMKTLIEDLQQRVKSGTAAPPMANGKTIQQQIAEFDVMKKSLMRDLQNRCERVVELEISLDETREQYNNVLRSSNNRAQQKKMAFLERNLEQLTQVQRQLVEQNSGLKKEVAIAERKLIARNERIQSLETLLQDSQEKMAAANHKFENQLASVKERLEAAKAGSTRGLNAAGDGQGGFSFASAGSRIAKPLRGGGGDGPTMPAIQSIQQSEGAPSKRSSWFFKGS</sequence>
<feature type="region of interest" description="Disordered" evidence="13">
    <location>
        <begin position="885"/>
        <end position="929"/>
    </location>
</feature>
<dbReference type="GO" id="GO:0003777">
    <property type="term" value="F:microtubule motor activity"/>
    <property type="evidence" value="ECO:0007669"/>
    <property type="project" value="InterPro"/>
</dbReference>
<evidence type="ECO:0000259" key="14">
    <source>
        <dbReference type="PROSITE" id="PS50067"/>
    </source>
</evidence>
<protein>
    <recommendedName>
        <fullName evidence="11">Kinesin-like protein</fullName>
    </recommendedName>
</protein>
<evidence type="ECO:0000256" key="9">
    <source>
        <dbReference type="ARBA" id="ARBA00056728"/>
    </source>
</evidence>
<keyword evidence="7 10" id="KW-0505">Motor protein</keyword>
<evidence type="ECO:0000256" key="10">
    <source>
        <dbReference type="PROSITE-ProRule" id="PRU00283"/>
    </source>
</evidence>
<evidence type="ECO:0000256" key="5">
    <source>
        <dbReference type="ARBA" id="ARBA00022840"/>
    </source>
</evidence>
<dbReference type="FunFam" id="3.40.850.10:FF:000031">
    <property type="entry name" value="Kinesin-like protein"/>
    <property type="match status" value="1"/>
</dbReference>
<dbReference type="SMART" id="SM00129">
    <property type="entry name" value="KISc"/>
    <property type="match status" value="1"/>
</dbReference>
<dbReference type="EMBL" id="NJEU01000142">
    <property type="protein sequence ID" value="PHH80984.1"/>
    <property type="molecule type" value="Genomic_DNA"/>
</dbReference>
<evidence type="ECO:0000256" key="8">
    <source>
        <dbReference type="ARBA" id="ARBA00023212"/>
    </source>
</evidence>
<feature type="coiled-coil region" evidence="12">
    <location>
        <begin position="757"/>
        <end position="867"/>
    </location>
</feature>
<keyword evidence="2" id="KW-0963">Cytoplasm</keyword>
<dbReference type="PROSITE" id="PS00411">
    <property type="entry name" value="KINESIN_MOTOR_1"/>
    <property type="match status" value="1"/>
</dbReference>
<feature type="region of interest" description="Disordered" evidence="13">
    <location>
        <begin position="384"/>
        <end position="461"/>
    </location>
</feature>
<name>A0A2C5ZNK0_9HYPO</name>
<evidence type="ECO:0000256" key="11">
    <source>
        <dbReference type="RuleBase" id="RU000394"/>
    </source>
</evidence>
<evidence type="ECO:0000256" key="7">
    <source>
        <dbReference type="ARBA" id="ARBA00023175"/>
    </source>
</evidence>
<keyword evidence="8" id="KW-0206">Cytoskeleton</keyword>
<dbReference type="InterPro" id="IPR027640">
    <property type="entry name" value="Kinesin-like_fam"/>
</dbReference>
<feature type="compositionally biased region" description="Basic and acidic residues" evidence="13">
    <location>
        <begin position="431"/>
        <end position="455"/>
    </location>
</feature>
<dbReference type="InterPro" id="IPR036961">
    <property type="entry name" value="Kinesin_motor_dom_sf"/>
</dbReference>
<dbReference type="GO" id="GO:0008017">
    <property type="term" value="F:microtubule binding"/>
    <property type="evidence" value="ECO:0007669"/>
    <property type="project" value="InterPro"/>
</dbReference>
<keyword evidence="6 12" id="KW-0175">Coiled coil</keyword>
<accession>A0A2C5ZNK0</accession>
<dbReference type="AlphaFoldDB" id="A0A2C5ZNK0"/>
<feature type="domain" description="Kinesin motor" evidence="14">
    <location>
        <begin position="5"/>
        <end position="328"/>
    </location>
</feature>
<dbReference type="InterPro" id="IPR059182">
    <property type="entry name" value="Khc_C"/>
</dbReference>
<feature type="compositionally biased region" description="Polar residues" evidence="13">
    <location>
        <begin position="907"/>
        <end position="922"/>
    </location>
</feature>
<comment type="function">
    <text evidence="9">Kinesin is a microtubule-associated force-producing protein that may play a role in organelle transport. Its motor activity is directed toward the microtubule's plus end.</text>
</comment>
<dbReference type="InterPro" id="IPR001752">
    <property type="entry name" value="Kinesin_motor_dom"/>
</dbReference>
<evidence type="ECO:0000256" key="2">
    <source>
        <dbReference type="ARBA" id="ARBA00022490"/>
    </source>
</evidence>
<evidence type="ECO:0000313" key="15">
    <source>
        <dbReference type="EMBL" id="PHH80984.1"/>
    </source>
</evidence>
<dbReference type="OrthoDB" id="3176171at2759"/>